<reference evidence="2 3" key="1">
    <citation type="submission" date="2019-05" db="EMBL/GenBank/DDBJ databases">
        <title>Another draft genome of Portunus trituberculatus and its Hox gene families provides insights of decapod evolution.</title>
        <authorList>
            <person name="Jeong J.-H."/>
            <person name="Song I."/>
            <person name="Kim S."/>
            <person name="Choi T."/>
            <person name="Kim D."/>
            <person name="Ryu S."/>
            <person name="Kim W."/>
        </authorList>
    </citation>
    <scope>NUCLEOTIDE SEQUENCE [LARGE SCALE GENOMIC DNA]</scope>
    <source>
        <tissue evidence="2">Muscle</tissue>
    </source>
</reference>
<feature type="region of interest" description="Disordered" evidence="1">
    <location>
        <begin position="1"/>
        <end position="49"/>
    </location>
</feature>
<comment type="caution">
    <text evidence="2">The sequence shown here is derived from an EMBL/GenBank/DDBJ whole genome shotgun (WGS) entry which is preliminary data.</text>
</comment>
<organism evidence="2 3">
    <name type="scientific">Portunus trituberculatus</name>
    <name type="common">Swimming crab</name>
    <name type="synonym">Neptunus trituberculatus</name>
    <dbReference type="NCBI Taxonomy" id="210409"/>
    <lineage>
        <taxon>Eukaryota</taxon>
        <taxon>Metazoa</taxon>
        <taxon>Ecdysozoa</taxon>
        <taxon>Arthropoda</taxon>
        <taxon>Crustacea</taxon>
        <taxon>Multicrustacea</taxon>
        <taxon>Malacostraca</taxon>
        <taxon>Eumalacostraca</taxon>
        <taxon>Eucarida</taxon>
        <taxon>Decapoda</taxon>
        <taxon>Pleocyemata</taxon>
        <taxon>Brachyura</taxon>
        <taxon>Eubrachyura</taxon>
        <taxon>Portunoidea</taxon>
        <taxon>Portunidae</taxon>
        <taxon>Portuninae</taxon>
        <taxon>Portunus</taxon>
    </lineage>
</organism>
<evidence type="ECO:0000256" key="1">
    <source>
        <dbReference type="SAM" id="MobiDB-lite"/>
    </source>
</evidence>
<sequence length="181" mass="20250">MPGERKREKETRKKHIRSGATASFTAHSKTRRQHHYNTPGNRQVTQHEVSAREGHASCLSFLPSFLWAVVPRGVRPGNTSRTLVPRPPTTARISPSAMTLFKCYDPNQCHDLFLATQPPPSVTTPNLCHDPAQCHDLSLYHNPVHCHNSLPVLRLIQCHDSLPVPRPLPVPQFPLSTTNPS</sequence>
<accession>A0A5B7JA28</accession>
<dbReference type="AlphaFoldDB" id="A0A5B7JA28"/>
<dbReference type="Proteomes" id="UP000324222">
    <property type="component" value="Unassembled WGS sequence"/>
</dbReference>
<dbReference type="EMBL" id="VSRR010087356">
    <property type="protein sequence ID" value="MPC91323.1"/>
    <property type="molecule type" value="Genomic_DNA"/>
</dbReference>
<name>A0A5B7JA28_PORTR</name>
<feature type="compositionally biased region" description="Basic and acidic residues" evidence="1">
    <location>
        <begin position="1"/>
        <end position="11"/>
    </location>
</feature>
<evidence type="ECO:0000313" key="2">
    <source>
        <dbReference type="EMBL" id="MPC91323.1"/>
    </source>
</evidence>
<proteinExistence type="predicted"/>
<evidence type="ECO:0000313" key="3">
    <source>
        <dbReference type="Proteomes" id="UP000324222"/>
    </source>
</evidence>
<gene>
    <name evidence="2" type="ORF">E2C01_086351</name>
</gene>
<protein>
    <submittedName>
        <fullName evidence="2">Uncharacterized protein</fullName>
    </submittedName>
</protein>
<keyword evidence="3" id="KW-1185">Reference proteome</keyword>
<feature type="compositionally biased region" description="Polar residues" evidence="1">
    <location>
        <begin position="36"/>
        <end position="48"/>
    </location>
</feature>